<dbReference type="EMBL" id="CP133612">
    <property type="protein sequence ID" value="WMV07931.1"/>
    <property type="molecule type" value="Genomic_DNA"/>
</dbReference>
<gene>
    <name evidence="1" type="ORF">MTR67_001316</name>
</gene>
<dbReference type="AlphaFoldDB" id="A0AAF0PSK2"/>
<protein>
    <submittedName>
        <fullName evidence="1">Uncharacterized protein</fullName>
    </submittedName>
</protein>
<reference evidence="1" key="1">
    <citation type="submission" date="2023-08" db="EMBL/GenBank/DDBJ databases">
        <title>A de novo genome assembly of Solanum verrucosum Schlechtendal, a Mexican diploid species geographically isolated from the other diploid A-genome species in potato relatives.</title>
        <authorList>
            <person name="Hosaka K."/>
        </authorList>
    </citation>
    <scope>NUCLEOTIDE SEQUENCE</scope>
    <source>
        <tissue evidence="1">Young leaves</tissue>
    </source>
</reference>
<organism evidence="1 2">
    <name type="scientific">Solanum verrucosum</name>
    <dbReference type="NCBI Taxonomy" id="315347"/>
    <lineage>
        <taxon>Eukaryota</taxon>
        <taxon>Viridiplantae</taxon>
        <taxon>Streptophyta</taxon>
        <taxon>Embryophyta</taxon>
        <taxon>Tracheophyta</taxon>
        <taxon>Spermatophyta</taxon>
        <taxon>Magnoliopsida</taxon>
        <taxon>eudicotyledons</taxon>
        <taxon>Gunneridae</taxon>
        <taxon>Pentapetalae</taxon>
        <taxon>asterids</taxon>
        <taxon>lamiids</taxon>
        <taxon>Solanales</taxon>
        <taxon>Solanaceae</taxon>
        <taxon>Solanoideae</taxon>
        <taxon>Solaneae</taxon>
        <taxon>Solanum</taxon>
    </lineage>
</organism>
<dbReference type="GO" id="GO:0003676">
    <property type="term" value="F:nucleic acid binding"/>
    <property type="evidence" value="ECO:0007669"/>
    <property type="project" value="InterPro"/>
</dbReference>
<dbReference type="InterPro" id="IPR036397">
    <property type="entry name" value="RNaseH_sf"/>
</dbReference>
<dbReference type="Proteomes" id="UP001234989">
    <property type="component" value="Chromosome 1"/>
</dbReference>
<dbReference type="PANTHER" id="PTHR45835">
    <property type="entry name" value="YALI0A06105P"/>
    <property type="match status" value="1"/>
</dbReference>
<dbReference type="PANTHER" id="PTHR45835:SF91">
    <property type="entry name" value="RETROTRANSPOSON, TY3-GYPSY SUBCLASS-LIKE PROTEIN"/>
    <property type="match status" value="1"/>
</dbReference>
<dbReference type="SUPFAM" id="SSF53098">
    <property type="entry name" value="Ribonuclease H-like"/>
    <property type="match status" value="1"/>
</dbReference>
<name>A0AAF0PSK2_SOLVR</name>
<evidence type="ECO:0000313" key="1">
    <source>
        <dbReference type="EMBL" id="WMV07931.1"/>
    </source>
</evidence>
<evidence type="ECO:0000313" key="2">
    <source>
        <dbReference type="Proteomes" id="UP001234989"/>
    </source>
</evidence>
<proteinExistence type="predicted"/>
<dbReference type="InterPro" id="IPR012337">
    <property type="entry name" value="RNaseH-like_sf"/>
</dbReference>
<accession>A0AAF0PSK2</accession>
<dbReference type="Gene3D" id="3.30.420.10">
    <property type="entry name" value="Ribonuclease H-like superfamily/Ribonuclease H"/>
    <property type="match status" value="1"/>
</dbReference>
<keyword evidence="2" id="KW-1185">Reference proteome</keyword>
<sequence length="138" mass="16194">MLRAFVFDFKGNWDEHFPLIEFALNNSYHSSIGMTPFEALYGTRCGSPIGWFEVGEVTYIGPELVHEVMENVRLICERLKTAKSRQKSYDNVRRRELEFEFDDWVYFKISPMKGAMRFGKKGKLSPRYVGTYQICPMI</sequence>